<sequence>MNFILPDTDYPIPDMVRHASICMQSKMPQSAWAYIDEWTSISMMMDGLADELTRYGGRVDGRMDGWISL</sequence>
<dbReference type="EMBL" id="CAKAEH010001425">
    <property type="protein sequence ID" value="CAG9536062.1"/>
    <property type="molecule type" value="Genomic_DNA"/>
</dbReference>
<accession>A0A8J2LZ72</accession>
<reference evidence="1" key="1">
    <citation type="submission" date="2021-09" db="EMBL/GenBank/DDBJ databases">
        <authorList>
            <consortium name="Pathogen Informatics"/>
        </authorList>
    </citation>
    <scope>NUCLEOTIDE SEQUENCE</scope>
</reference>
<organism evidence="1 2">
    <name type="scientific">Cercopithifilaria johnstoni</name>
    <dbReference type="NCBI Taxonomy" id="2874296"/>
    <lineage>
        <taxon>Eukaryota</taxon>
        <taxon>Metazoa</taxon>
        <taxon>Ecdysozoa</taxon>
        <taxon>Nematoda</taxon>
        <taxon>Chromadorea</taxon>
        <taxon>Rhabditida</taxon>
        <taxon>Spirurina</taxon>
        <taxon>Spiruromorpha</taxon>
        <taxon>Filarioidea</taxon>
        <taxon>Onchocercidae</taxon>
        <taxon>Cercopithifilaria</taxon>
    </lineage>
</organism>
<name>A0A8J2LZ72_9BILA</name>
<dbReference type="Proteomes" id="UP000746747">
    <property type="component" value="Unassembled WGS sequence"/>
</dbReference>
<dbReference type="AlphaFoldDB" id="A0A8J2LZ72"/>
<evidence type="ECO:0000313" key="2">
    <source>
        <dbReference type="Proteomes" id="UP000746747"/>
    </source>
</evidence>
<gene>
    <name evidence="1" type="ORF">CJOHNSTONI_LOCUS6021</name>
</gene>
<evidence type="ECO:0000313" key="1">
    <source>
        <dbReference type="EMBL" id="CAG9536062.1"/>
    </source>
</evidence>
<keyword evidence="2" id="KW-1185">Reference proteome</keyword>
<proteinExistence type="predicted"/>
<comment type="caution">
    <text evidence="1">The sequence shown here is derived from an EMBL/GenBank/DDBJ whole genome shotgun (WGS) entry which is preliminary data.</text>
</comment>
<protein>
    <submittedName>
        <fullName evidence="1">Uncharacterized protein</fullName>
    </submittedName>
</protein>